<proteinExistence type="predicted"/>
<dbReference type="PANTHER" id="PTHR46515">
    <property type="entry name" value="TATA ELEMENT MODULATORY FACTOR TMF1"/>
    <property type="match status" value="1"/>
</dbReference>
<keyword evidence="3 4" id="KW-0175">Coiled coil</keyword>
<reference evidence="8" key="1">
    <citation type="submission" date="2014-03" db="EMBL/GenBank/DDBJ databases">
        <authorList>
            <person name="Aksoy S."/>
            <person name="Warren W."/>
            <person name="Wilson R.K."/>
        </authorList>
    </citation>
    <scope>NUCLEOTIDE SEQUENCE [LARGE SCALE GENOMIC DNA]</scope>
    <source>
        <strain evidence="8">IAEA</strain>
    </source>
</reference>
<feature type="compositionally biased region" description="Low complexity" evidence="5">
    <location>
        <begin position="320"/>
        <end position="332"/>
    </location>
</feature>
<dbReference type="InterPro" id="IPR022091">
    <property type="entry name" value="TMF_TATA-bd"/>
</dbReference>
<feature type="coiled-coil region" evidence="4">
    <location>
        <begin position="467"/>
        <end position="578"/>
    </location>
</feature>
<dbReference type="InterPro" id="IPR052602">
    <property type="entry name" value="Growth_transcription_reg"/>
</dbReference>
<dbReference type="EnsemblMetazoa" id="GBRI012743-RA">
    <property type="protein sequence ID" value="GBRI012743-PA"/>
    <property type="gene ID" value="GBRI012743"/>
</dbReference>
<keyword evidence="2" id="KW-0333">Golgi apparatus</keyword>
<name>A0A1A9WAZ3_9MUSC</name>
<keyword evidence="8" id="KW-1185">Reference proteome</keyword>
<dbReference type="STRING" id="37001.A0A1A9WAZ3"/>
<dbReference type="PANTHER" id="PTHR46515:SF1">
    <property type="entry name" value="TATA ELEMENT MODULATORY FACTOR"/>
    <property type="match status" value="1"/>
</dbReference>
<comment type="subcellular location">
    <subcellularLocation>
        <location evidence="1">Golgi apparatus</location>
    </subcellularLocation>
</comment>
<evidence type="ECO:0000256" key="2">
    <source>
        <dbReference type="ARBA" id="ARBA00023034"/>
    </source>
</evidence>
<reference evidence="7" key="2">
    <citation type="submission" date="2020-05" db="UniProtKB">
        <authorList>
            <consortium name="EnsemblMetazoa"/>
        </authorList>
    </citation>
    <scope>IDENTIFICATION</scope>
    <source>
        <strain evidence="7">IAEA</strain>
    </source>
</reference>
<dbReference type="Pfam" id="PF12325">
    <property type="entry name" value="TMF_TATA_bd"/>
    <property type="match status" value="1"/>
</dbReference>
<evidence type="ECO:0000256" key="1">
    <source>
        <dbReference type="ARBA" id="ARBA00004555"/>
    </source>
</evidence>
<feature type="compositionally biased region" description="Polar residues" evidence="5">
    <location>
        <begin position="263"/>
        <end position="319"/>
    </location>
</feature>
<evidence type="ECO:0000256" key="4">
    <source>
        <dbReference type="SAM" id="Coils"/>
    </source>
</evidence>
<dbReference type="Pfam" id="PF12329">
    <property type="entry name" value="TMF_DNA_bd"/>
    <property type="match status" value="1"/>
</dbReference>
<sequence length="1004" mass="113840">MSWFDTKGLASLAKTALKEAQKKIDKVLDIQEDELEGIDPSNTSDILQTDYIPQDNENHSLVSNQMIPLTSNAESNVTTEKESSGLAARSTSCFSNELFLVDNRPHEMITTPPKAGEIVKEIAALTPPKSLNNKPSKGDVNKGRFAEEVLPFPEILLYSEDTATTPESVEMISPDSDGATVPSSVGESIVVISSSSDAYVDIENDSDNHLKELTFSHVSKNRVLISGTDETEDLTPRCASKNQQISPEKHAYELQTIDSDSTQSFEDVQPQFADSSETRTNQSKEPSSRSDTSPQNSNDEGETATSSDIEIISSPNGDGSSTNSNTTRQSSTKLKKSDSINLRSSVPTVSPHSNVNRKGHCRESSEISILSMDSQSEDELEKLINRISELNSVVEARELRLLESERQNSMLRERNLELQSLVDVNNLQTSEDYTKRMSSLEKKFQAGIRERETLHSQIKELQSKIPKNDLMQALSESQTMITELKQEGEKLSKEILQQSNIIKKLRSKEKATNMQLKTFSEQLTTANDEVERLKKTLTAKEDVERSQIEAVHKMVSENQKLEKENAHLSSKLDDVTQKLSTLQKSFDAVKVELQQRSKQHADFTKTAEAVQAAEREKQIVHIANQELQRQLQELREKLRLSEHATIKREQHLREENRQLMTRLEAAELRAESSTQEISQTTIPLMRHLESLQHTLNQRTNNWNKEEKCLLGKLEDAQTRLKVLENIEKVSNEKVDILKSRCQDLEEKLTQAIMQEEKTKIALQFELKQAESKYSKEMVDMNEQLELSQAKIKSLEENEANLQQKLTEMEGKLSNAQEYLQREQSNTAINEYAQQNSSEAIQRPQSPAVSTEINSFEDAMISSIDWQQDDLECISNPGRPSVMPGLGLSLLNHNASTWEHLQSLLKQRDGELAQLQWELSRLQAERNLLQIEISQLTLELENLKEKMQNYQILESNFIELQTSYDALLQMYGEKVERTDELELDLKECKEAYKTQIQELLAKLKT</sequence>
<feature type="coiled-coil region" evidence="4">
    <location>
        <begin position="713"/>
        <end position="825"/>
    </location>
</feature>
<evidence type="ECO:0000313" key="7">
    <source>
        <dbReference type="EnsemblMetazoa" id="GBRI012743-PA"/>
    </source>
</evidence>
<evidence type="ECO:0000256" key="5">
    <source>
        <dbReference type="SAM" id="MobiDB-lite"/>
    </source>
</evidence>
<dbReference type="GO" id="GO:0005783">
    <property type="term" value="C:endoplasmic reticulum"/>
    <property type="evidence" value="ECO:0007669"/>
    <property type="project" value="TreeGrafter"/>
</dbReference>
<feature type="domain" description="TATA element modulatory factor 1 TATA binding" evidence="6">
    <location>
        <begin position="892"/>
        <end position="998"/>
    </location>
</feature>
<feature type="coiled-coil region" evidence="4">
    <location>
        <begin position="610"/>
        <end position="676"/>
    </location>
</feature>
<dbReference type="VEuPathDB" id="VectorBase:GBRI012743"/>
<evidence type="ECO:0000259" key="6">
    <source>
        <dbReference type="Pfam" id="PF12325"/>
    </source>
</evidence>
<evidence type="ECO:0000313" key="8">
    <source>
        <dbReference type="Proteomes" id="UP000091820"/>
    </source>
</evidence>
<feature type="compositionally biased region" description="Polar residues" evidence="5">
    <location>
        <begin position="339"/>
        <end position="354"/>
    </location>
</feature>
<accession>A0A1A9WAZ3</accession>
<evidence type="ECO:0000256" key="3">
    <source>
        <dbReference type="ARBA" id="ARBA00023054"/>
    </source>
</evidence>
<dbReference type="AlphaFoldDB" id="A0A1A9WAZ3"/>
<organism evidence="7 8">
    <name type="scientific">Glossina brevipalpis</name>
    <dbReference type="NCBI Taxonomy" id="37001"/>
    <lineage>
        <taxon>Eukaryota</taxon>
        <taxon>Metazoa</taxon>
        <taxon>Ecdysozoa</taxon>
        <taxon>Arthropoda</taxon>
        <taxon>Hexapoda</taxon>
        <taxon>Insecta</taxon>
        <taxon>Pterygota</taxon>
        <taxon>Neoptera</taxon>
        <taxon>Endopterygota</taxon>
        <taxon>Diptera</taxon>
        <taxon>Brachycera</taxon>
        <taxon>Muscomorpha</taxon>
        <taxon>Hippoboscoidea</taxon>
        <taxon>Glossinidae</taxon>
        <taxon>Glossina</taxon>
    </lineage>
</organism>
<dbReference type="GO" id="GO:0005794">
    <property type="term" value="C:Golgi apparatus"/>
    <property type="evidence" value="ECO:0007669"/>
    <property type="project" value="UniProtKB-SubCell"/>
</dbReference>
<dbReference type="InterPro" id="IPR022092">
    <property type="entry name" value="TMF_DNA-bd"/>
</dbReference>
<dbReference type="Proteomes" id="UP000091820">
    <property type="component" value="Unassembled WGS sequence"/>
</dbReference>
<protein>
    <submittedName>
        <fullName evidence="7">TMF_TATA_bd domain-containing protein</fullName>
    </submittedName>
</protein>
<feature type="coiled-coil region" evidence="4">
    <location>
        <begin position="904"/>
        <end position="952"/>
    </location>
</feature>
<feature type="region of interest" description="Disordered" evidence="5">
    <location>
        <begin position="263"/>
        <end position="362"/>
    </location>
</feature>